<keyword evidence="3" id="KW-1185">Reference proteome</keyword>
<evidence type="ECO:0008006" key="4">
    <source>
        <dbReference type="Google" id="ProtNLM"/>
    </source>
</evidence>
<dbReference type="Proteomes" id="UP001189429">
    <property type="component" value="Unassembled WGS sequence"/>
</dbReference>
<sequence>MAEAIILVSRPVRLKNWSRDCGLVAEVPTADVGDLDRAVALVLLGKPALPVEAIDLGDPEVRAALRAEGGRGRLFRSRVLEVHAVGPSQSAVADRDLNGALRALRSAEFESRTPFKLIGQQVLERFCGLPEVRDVLASWRDKGYAVQGPQYAYIPRVPMVQLITRGIFRSVYMWPSATRLSRRSRQADRAFDATFGLDLAAAAVGDNPIVPRGVARLTASSVDMVAAALLDCYRTLPDAAQQHRHAAVAEAVHYLTDVSDSLRGNPTFSGVRKRVRMAAETVINTILLSSHLHGAEHLTSTLRDAIKIVLPGKLGEPLLESLQHSGGMPVRQTVQGYFFTLDAALCKEEQHQTRIGLTSDAPSVECVLSDSSPLLGVDWQMTESFKCADAVRVYDLCRELQRVRQDAVDFAHGHGSGGLEQDDDYDAEYVPDSRAEASRRYQSLTRELHKLFTHHQFTALGMGSQATKAGDKLHALIHQFRLASPSMAEAQMRSQRVLAFCSDLGTESALHSALPADLSQAFPHWLDVRAEDDDGRAAPAAPAGTQSAAAAAPDLAGIADDDGAAAPPAADAMFADEMDFEEDDGGARATAGSPDGGNMDAADDNGMAVAGVLHICNNGLNDVIKALEHEQWYIDRCKPLVKLLADEWTRNRLLERCFSSEGARQHHASIKAVTTKPTEWRFGSWIPALVQLQCCEVGLRHYWDLASYNSRSGALDVGGGGGGAEADPQRARAETAAPDSREELKLVNEAINSPAFWAHGHMILLVTHGILFEFQNWCESCVCHDTDFRYKPGFSAARPYFARRSDYGTETGARHAPCPLRGRRAPEVAAGKAMHLLRELAGQSLGALVMRTAALQPADRTMVVREFERCRTALMEVMESKLGHWTRLPHRLCALGCTSAAGSCQDPARDAVRSCIDMYAALTDEQRHGLWPLVAQVCDPSSPSWGEVQSFIGGAPLDDLPNLKRMAGSMQCDPICERPIESRHRHNKLNTSRAPRAGGAFVNVMLKLPGMVRQLKYDPQMFLRLATTVGEVRKSPEKIARMFDLQGHHTLTAAAARNGAFTRELLATVFY</sequence>
<name>A0ABN9VRA4_9DINO</name>
<evidence type="ECO:0000313" key="2">
    <source>
        <dbReference type="EMBL" id="CAK0874934.1"/>
    </source>
</evidence>
<comment type="caution">
    <text evidence="2">The sequence shown here is derived from an EMBL/GenBank/DDBJ whole genome shotgun (WGS) entry which is preliminary data.</text>
</comment>
<gene>
    <name evidence="2" type="ORF">PCOR1329_LOCUS59701</name>
</gene>
<proteinExistence type="predicted"/>
<dbReference type="EMBL" id="CAUYUJ010017452">
    <property type="protein sequence ID" value="CAK0874934.1"/>
    <property type="molecule type" value="Genomic_DNA"/>
</dbReference>
<organism evidence="2 3">
    <name type="scientific">Prorocentrum cordatum</name>
    <dbReference type="NCBI Taxonomy" id="2364126"/>
    <lineage>
        <taxon>Eukaryota</taxon>
        <taxon>Sar</taxon>
        <taxon>Alveolata</taxon>
        <taxon>Dinophyceae</taxon>
        <taxon>Prorocentrales</taxon>
        <taxon>Prorocentraceae</taxon>
        <taxon>Prorocentrum</taxon>
    </lineage>
</organism>
<protein>
    <recommendedName>
        <fullName evidence="4">Phosphodiesterase I</fullName>
    </recommendedName>
</protein>
<accession>A0ABN9VRA4</accession>
<evidence type="ECO:0000256" key="1">
    <source>
        <dbReference type="SAM" id="MobiDB-lite"/>
    </source>
</evidence>
<feature type="region of interest" description="Disordered" evidence="1">
    <location>
        <begin position="582"/>
        <end position="602"/>
    </location>
</feature>
<evidence type="ECO:0000313" key="3">
    <source>
        <dbReference type="Proteomes" id="UP001189429"/>
    </source>
</evidence>
<feature type="compositionally biased region" description="Basic and acidic residues" evidence="1">
    <location>
        <begin position="727"/>
        <end position="739"/>
    </location>
</feature>
<reference evidence="2" key="1">
    <citation type="submission" date="2023-10" db="EMBL/GenBank/DDBJ databases">
        <authorList>
            <person name="Chen Y."/>
            <person name="Shah S."/>
            <person name="Dougan E. K."/>
            <person name="Thang M."/>
            <person name="Chan C."/>
        </authorList>
    </citation>
    <scope>NUCLEOTIDE SEQUENCE [LARGE SCALE GENOMIC DNA]</scope>
</reference>
<feature type="non-terminal residue" evidence="2">
    <location>
        <position position="1071"/>
    </location>
</feature>
<feature type="region of interest" description="Disordered" evidence="1">
    <location>
        <begin position="717"/>
        <end position="739"/>
    </location>
</feature>